<dbReference type="FunFam" id="3.40.50.880:FF:000003">
    <property type="entry name" value="Anthranilate synthase component II"/>
    <property type="match status" value="1"/>
</dbReference>
<dbReference type="Gene3D" id="3.40.50.880">
    <property type="match status" value="1"/>
</dbReference>
<reference evidence="3 4" key="1">
    <citation type="submission" date="2016-10" db="EMBL/GenBank/DDBJ databases">
        <authorList>
            <person name="de Groot N.N."/>
        </authorList>
    </citation>
    <scope>NUCLEOTIDE SEQUENCE [LARGE SCALE GENOMIC DNA]</scope>
    <source>
        <strain evidence="3 4">DSM 21633</strain>
    </source>
</reference>
<feature type="domain" description="Glutamine amidotransferase" evidence="2">
    <location>
        <begin position="3"/>
        <end position="187"/>
    </location>
</feature>
<dbReference type="InterPro" id="IPR050472">
    <property type="entry name" value="Anth_synth/Amidotransfase"/>
</dbReference>
<dbReference type="PRINTS" id="PR00099">
    <property type="entry name" value="CPSGATASE"/>
</dbReference>
<sequence length="203" mass="22884">MILLIDNYDSFTYNLFQYLKELGADVVVKRNDQVTIRDIYDMNPEALIISPGPGKPEKAGLSVPIIKEFYHAIPILGICLGHQAIGAAFGAEVKRAKEVKHGKTSRIRHNGSGLFQYLPQPVEVMRYHSLVIDSITLPPTIKKLAVAMDDGELMAIKHQKYPVYGLQFHPESIGTSNGKRILKQFLLTIRKEHEHEQVIKKVN</sequence>
<name>A0A1H9DRD0_9BACI</name>
<dbReference type="STRING" id="571933.SAMN05216362_10793"/>
<dbReference type="InterPro" id="IPR006221">
    <property type="entry name" value="TrpG/PapA_dom"/>
</dbReference>
<dbReference type="NCBIfam" id="TIGR00566">
    <property type="entry name" value="trpG_papA"/>
    <property type="match status" value="1"/>
</dbReference>
<dbReference type="GO" id="GO:0000162">
    <property type="term" value="P:L-tryptophan biosynthetic process"/>
    <property type="evidence" value="ECO:0007669"/>
    <property type="project" value="TreeGrafter"/>
</dbReference>
<gene>
    <name evidence="3" type="ORF">SAMN05216362_10793</name>
</gene>
<dbReference type="CDD" id="cd01743">
    <property type="entry name" value="GATase1_Anthranilate_Synthase"/>
    <property type="match status" value="1"/>
</dbReference>
<dbReference type="RefSeq" id="WP_091773059.1">
    <property type="nucleotide sequence ID" value="NZ_FOES01000007.1"/>
</dbReference>
<dbReference type="PRINTS" id="PR00096">
    <property type="entry name" value="GATASE"/>
</dbReference>
<dbReference type="AlphaFoldDB" id="A0A1H9DRD0"/>
<dbReference type="PANTHER" id="PTHR43418">
    <property type="entry name" value="MULTIFUNCTIONAL TRYPTOPHAN BIOSYNTHESIS PROTEIN-RELATED"/>
    <property type="match status" value="1"/>
</dbReference>
<protein>
    <submittedName>
        <fullName evidence="3">Anthranilate synthase, component II</fullName>
    </submittedName>
</protein>
<dbReference type="GO" id="GO:0004049">
    <property type="term" value="F:anthranilate synthase activity"/>
    <property type="evidence" value="ECO:0007669"/>
    <property type="project" value="TreeGrafter"/>
</dbReference>
<dbReference type="InterPro" id="IPR029062">
    <property type="entry name" value="Class_I_gatase-like"/>
</dbReference>
<evidence type="ECO:0000313" key="4">
    <source>
        <dbReference type="Proteomes" id="UP000199427"/>
    </source>
</evidence>
<evidence type="ECO:0000259" key="2">
    <source>
        <dbReference type="Pfam" id="PF00117"/>
    </source>
</evidence>
<dbReference type="PROSITE" id="PS51273">
    <property type="entry name" value="GATASE_TYPE_1"/>
    <property type="match status" value="1"/>
</dbReference>
<dbReference type="PRINTS" id="PR00097">
    <property type="entry name" value="ANTSNTHASEII"/>
</dbReference>
<organism evidence="3 4">
    <name type="scientific">Piscibacillus halophilus</name>
    <dbReference type="NCBI Taxonomy" id="571933"/>
    <lineage>
        <taxon>Bacteria</taxon>
        <taxon>Bacillati</taxon>
        <taxon>Bacillota</taxon>
        <taxon>Bacilli</taxon>
        <taxon>Bacillales</taxon>
        <taxon>Bacillaceae</taxon>
        <taxon>Piscibacillus</taxon>
    </lineage>
</organism>
<evidence type="ECO:0000313" key="3">
    <source>
        <dbReference type="EMBL" id="SEQ16096.1"/>
    </source>
</evidence>
<dbReference type="InterPro" id="IPR017926">
    <property type="entry name" value="GATASE"/>
</dbReference>
<dbReference type="Pfam" id="PF00117">
    <property type="entry name" value="GATase"/>
    <property type="match status" value="1"/>
</dbReference>
<keyword evidence="1" id="KW-0315">Glutamine amidotransferase</keyword>
<dbReference type="Proteomes" id="UP000199427">
    <property type="component" value="Unassembled WGS sequence"/>
</dbReference>
<dbReference type="EMBL" id="FOES01000007">
    <property type="protein sequence ID" value="SEQ16096.1"/>
    <property type="molecule type" value="Genomic_DNA"/>
</dbReference>
<keyword evidence="4" id="KW-1185">Reference proteome</keyword>
<dbReference type="PANTHER" id="PTHR43418:SF8">
    <property type="entry name" value="SYNTHASE COMPONENT II, PUTATIVE-RELATED"/>
    <property type="match status" value="1"/>
</dbReference>
<dbReference type="GO" id="GO:0005829">
    <property type="term" value="C:cytosol"/>
    <property type="evidence" value="ECO:0007669"/>
    <property type="project" value="TreeGrafter"/>
</dbReference>
<proteinExistence type="predicted"/>
<dbReference type="OrthoDB" id="9804328at2"/>
<evidence type="ECO:0000256" key="1">
    <source>
        <dbReference type="ARBA" id="ARBA00022962"/>
    </source>
</evidence>
<accession>A0A1H9DRD0</accession>
<dbReference type="SUPFAM" id="SSF52317">
    <property type="entry name" value="Class I glutamine amidotransferase-like"/>
    <property type="match status" value="1"/>
</dbReference>